<dbReference type="EC" id="4.2.1.84" evidence="1"/>
<reference evidence="6 7" key="1">
    <citation type="submission" date="2018-06" db="EMBL/GenBank/DDBJ databases">
        <authorList>
            <consortium name="Pathogen Informatics"/>
            <person name="Doyle S."/>
        </authorList>
    </citation>
    <scope>NUCLEOTIDE SEQUENCE [LARGE SCALE GENOMIC DNA]</scope>
    <source>
        <strain evidence="6 7">NCTC10742</strain>
    </source>
</reference>
<organism evidence="6 7">
    <name type="scientific">Mycolicibacterium gilvum</name>
    <dbReference type="NCBI Taxonomy" id="1804"/>
    <lineage>
        <taxon>Bacteria</taxon>
        <taxon>Bacillati</taxon>
        <taxon>Actinomycetota</taxon>
        <taxon>Actinomycetes</taxon>
        <taxon>Mycobacteriales</taxon>
        <taxon>Mycobacteriaceae</taxon>
        <taxon>Mycolicibacterium</taxon>
    </lineage>
</organism>
<dbReference type="RefSeq" id="WP_011895746.1">
    <property type="nucleotide sequence ID" value="NZ_JACKST010000067.1"/>
</dbReference>
<evidence type="ECO:0000259" key="5">
    <source>
        <dbReference type="Pfam" id="PF21006"/>
    </source>
</evidence>
<evidence type="ECO:0000313" key="6">
    <source>
        <dbReference type="EMBL" id="STZ42089.1"/>
    </source>
</evidence>
<evidence type="ECO:0000256" key="1">
    <source>
        <dbReference type="ARBA" id="ARBA00013079"/>
    </source>
</evidence>
<comment type="catalytic activity">
    <reaction evidence="3">
        <text>an aliphatic primary amide = an aliphatic nitrile + H2O</text>
        <dbReference type="Rhea" id="RHEA:12673"/>
        <dbReference type="ChEBI" id="CHEBI:15377"/>
        <dbReference type="ChEBI" id="CHEBI:65285"/>
        <dbReference type="ChEBI" id="CHEBI:80291"/>
        <dbReference type="EC" id="4.2.1.84"/>
    </reaction>
</comment>
<feature type="domain" description="Nitrile hydratase beta subunit" evidence="4">
    <location>
        <begin position="184"/>
        <end position="276"/>
    </location>
</feature>
<dbReference type="EMBL" id="UGQM01000001">
    <property type="protein sequence ID" value="STZ42089.1"/>
    <property type="molecule type" value="Genomic_DNA"/>
</dbReference>
<name>A0A378SGY9_9MYCO</name>
<protein>
    <recommendedName>
        <fullName evidence="1">nitrile hydratase</fullName>
        <ecNumber evidence="1">4.2.1.84</ecNumber>
    </recommendedName>
</protein>
<dbReference type="Pfam" id="PF02211">
    <property type="entry name" value="NHase_beta_C"/>
    <property type="match status" value="1"/>
</dbReference>
<dbReference type="GO" id="GO:0018822">
    <property type="term" value="F:nitrile hydratase activity"/>
    <property type="evidence" value="ECO:0007669"/>
    <property type="project" value="UniProtKB-EC"/>
</dbReference>
<sequence>MSTAAERAAQLDLVARLKSAFPELPDAPTPDLLDHARITAYLKPVHDVGGEPDAPMKYENKQYEQWEEMTYVICEVLAWRGIWLSEERRRIGNVDVGRAEYLGLPYYGRWLLSVARVLVEKHHIGLTELSERMAEVAARYPDGLAGRKLEAQPKSVGDGADVRRNAHHLHAVGKGDPQVYAGRAGEPRFAVGDAVVVRELPVLFYTRTPEYVRGAVGEIDTVAYESPAAEDETWDRPDATPEWFYIVKFMMADLWHGYTGPSTDILRTEIPQRWLEAAH</sequence>
<dbReference type="InterPro" id="IPR049054">
    <property type="entry name" value="CN_hydtase_beta-like_N"/>
</dbReference>
<keyword evidence="2" id="KW-0456">Lyase</keyword>
<dbReference type="AlphaFoldDB" id="A0A378SGY9"/>
<keyword evidence="6" id="KW-0378">Hydrolase</keyword>
<dbReference type="GO" id="GO:0016787">
    <property type="term" value="F:hydrolase activity"/>
    <property type="evidence" value="ECO:0007669"/>
    <property type="project" value="UniProtKB-KW"/>
</dbReference>
<feature type="domain" description="Nitrile hydratase beta subunit-like N-terminal" evidence="5">
    <location>
        <begin position="44"/>
        <end position="150"/>
    </location>
</feature>
<evidence type="ECO:0000256" key="2">
    <source>
        <dbReference type="ARBA" id="ARBA00023239"/>
    </source>
</evidence>
<dbReference type="Gene3D" id="1.10.472.20">
    <property type="entry name" value="Nitrile hydratase, beta subunit"/>
    <property type="match status" value="1"/>
</dbReference>
<dbReference type="InterPro" id="IPR008990">
    <property type="entry name" value="Elect_transpt_acc-like_dom_sf"/>
</dbReference>
<dbReference type="InterPro" id="IPR042262">
    <property type="entry name" value="CN_hydtase_beta_C"/>
</dbReference>
<evidence type="ECO:0000259" key="4">
    <source>
        <dbReference type="Pfam" id="PF02211"/>
    </source>
</evidence>
<dbReference type="SUPFAM" id="SSF50090">
    <property type="entry name" value="Electron transport accessory proteins"/>
    <property type="match status" value="1"/>
</dbReference>
<accession>A0A378SGY9</accession>
<evidence type="ECO:0000256" key="3">
    <source>
        <dbReference type="ARBA" id="ARBA00044877"/>
    </source>
</evidence>
<dbReference type="InterPro" id="IPR024690">
    <property type="entry name" value="CN_hydtase_beta_dom_C"/>
</dbReference>
<dbReference type="OMA" id="EWFYIVR"/>
<dbReference type="Gene3D" id="2.30.30.50">
    <property type="match status" value="1"/>
</dbReference>
<gene>
    <name evidence="6" type="primary">scnB</name>
    <name evidence="6" type="ORF">NCTC10742_01299</name>
</gene>
<evidence type="ECO:0000313" key="7">
    <source>
        <dbReference type="Proteomes" id="UP000254291"/>
    </source>
</evidence>
<proteinExistence type="predicted"/>
<dbReference type="Proteomes" id="UP000254291">
    <property type="component" value="Unassembled WGS sequence"/>
</dbReference>
<dbReference type="Pfam" id="PF21006">
    <property type="entry name" value="NHase_beta_N"/>
    <property type="match status" value="1"/>
</dbReference>